<protein>
    <submittedName>
        <fullName evidence="11">ABC transporter permease</fullName>
    </submittedName>
</protein>
<dbReference type="Pfam" id="PF00528">
    <property type="entry name" value="BPD_transp_1"/>
    <property type="match status" value="1"/>
</dbReference>
<evidence type="ECO:0000256" key="3">
    <source>
        <dbReference type="ARBA" id="ARBA00022475"/>
    </source>
</evidence>
<evidence type="ECO:0000313" key="11">
    <source>
        <dbReference type="EMBL" id="MFD0902450.1"/>
    </source>
</evidence>
<evidence type="ECO:0000256" key="7">
    <source>
        <dbReference type="RuleBase" id="RU363032"/>
    </source>
</evidence>
<dbReference type="InterPro" id="IPR000515">
    <property type="entry name" value="MetI-like"/>
</dbReference>
<dbReference type="PANTHER" id="PTHR43163">
    <property type="entry name" value="DIPEPTIDE TRANSPORT SYSTEM PERMEASE PROTEIN DPPB-RELATED"/>
    <property type="match status" value="1"/>
</dbReference>
<comment type="caution">
    <text evidence="11">The sequence shown here is derived from an EMBL/GenBank/DDBJ whole genome shotgun (WGS) entry which is preliminary data.</text>
</comment>
<dbReference type="EMBL" id="JBHTJA010000035">
    <property type="protein sequence ID" value="MFD0902450.1"/>
    <property type="molecule type" value="Genomic_DNA"/>
</dbReference>
<gene>
    <name evidence="11" type="ORF">ACFQ11_18770</name>
</gene>
<feature type="domain" description="ABC transmembrane type-1" evidence="10">
    <location>
        <begin position="100"/>
        <end position="308"/>
    </location>
</feature>
<proteinExistence type="inferred from homology"/>
<keyword evidence="3" id="KW-1003">Cell membrane</keyword>
<evidence type="ECO:0000256" key="5">
    <source>
        <dbReference type="ARBA" id="ARBA00022989"/>
    </source>
</evidence>
<evidence type="ECO:0000259" key="10">
    <source>
        <dbReference type="PROSITE" id="PS50928"/>
    </source>
</evidence>
<dbReference type="CDD" id="cd06261">
    <property type="entry name" value="TM_PBP2"/>
    <property type="match status" value="1"/>
</dbReference>
<evidence type="ECO:0000256" key="8">
    <source>
        <dbReference type="SAM" id="MobiDB-lite"/>
    </source>
</evidence>
<dbReference type="InterPro" id="IPR045621">
    <property type="entry name" value="BPD_transp_1_N"/>
</dbReference>
<reference evidence="12" key="1">
    <citation type="journal article" date="2019" name="Int. J. Syst. Evol. Microbiol.">
        <title>The Global Catalogue of Microorganisms (GCM) 10K type strain sequencing project: providing services to taxonomists for standard genome sequencing and annotation.</title>
        <authorList>
            <consortium name="The Broad Institute Genomics Platform"/>
            <consortium name="The Broad Institute Genome Sequencing Center for Infectious Disease"/>
            <person name="Wu L."/>
            <person name="Ma J."/>
        </authorList>
    </citation>
    <scope>NUCLEOTIDE SEQUENCE [LARGE SCALE GENOMIC DNA]</scope>
    <source>
        <strain evidence="12">JCM 31202</strain>
    </source>
</reference>
<accession>A0ABW3ES51</accession>
<organism evidence="11 12">
    <name type="scientific">Actinomadura sediminis</name>
    <dbReference type="NCBI Taxonomy" id="1038904"/>
    <lineage>
        <taxon>Bacteria</taxon>
        <taxon>Bacillati</taxon>
        <taxon>Actinomycetota</taxon>
        <taxon>Actinomycetes</taxon>
        <taxon>Streptosporangiales</taxon>
        <taxon>Thermomonosporaceae</taxon>
        <taxon>Actinomadura</taxon>
    </lineage>
</organism>
<feature type="transmembrane region" description="Helical" evidence="7">
    <location>
        <begin position="289"/>
        <end position="315"/>
    </location>
</feature>
<dbReference type="PANTHER" id="PTHR43163:SF9">
    <property type="entry name" value="ABC TRANSPORTER PERMEASE PROTEIN"/>
    <property type="match status" value="1"/>
</dbReference>
<evidence type="ECO:0000256" key="6">
    <source>
        <dbReference type="ARBA" id="ARBA00023136"/>
    </source>
</evidence>
<keyword evidence="5 7" id="KW-1133">Transmembrane helix</keyword>
<evidence type="ECO:0000313" key="12">
    <source>
        <dbReference type="Proteomes" id="UP001596972"/>
    </source>
</evidence>
<feature type="transmembrane region" description="Helical" evidence="7">
    <location>
        <begin position="102"/>
        <end position="127"/>
    </location>
</feature>
<dbReference type="Proteomes" id="UP001596972">
    <property type="component" value="Unassembled WGS sequence"/>
</dbReference>
<keyword evidence="12" id="KW-1185">Reference proteome</keyword>
<feature type="region of interest" description="Disordered" evidence="8">
    <location>
        <begin position="320"/>
        <end position="339"/>
    </location>
</feature>
<dbReference type="Pfam" id="PF19300">
    <property type="entry name" value="BPD_transp_1_N"/>
    <property type="match status" value="1"/>
</dbReference>
<evidence type="ECO:0000256" key="9">
    <source>
        <dbReference type="SAM" id="SignalP"/>
    </source>
</evidence>
<keyword evidence="2 7" id="KW-0813">Transport</keyword>
<comment type="similarity">
    <text evidence="7">Belongs to the binding-protein-dependent transport system permease family.</text>
</comment>
<feature type="transmembrane region" description="Helical" evidence="7">
    <location>
        <begin position="247"/>
        <end position="269"/>
    </location>
</feature>
<dbReference type="PROSITE" id="PS50928">
    <property type="entry name" value="ABC_TM1"/>
    <property type="match status" value="1"/>
</dbReference>
<feature type="signal peptide" evidence="9">
    <location>
        <begin position="1"/>
        <end position="29"/>
    </location>
</feature>
<feature type="transmembrane region" description="Helical" evidence="7">
    <location>
        <begin position="181"/>
        <end position="205"/>
    </location>
</feature>
<keyword evidence="4 7" id="KW-0812">Transmembrane</keyword>
<dbReference type="RefSeq" id="WP_378300244.1">
    <property type="nucleotide sequence ID" value="NZ_JBHTJA010000035.1"/>
</dbReference>
<feature type="transmembrane region" description="Helical" evidence="7">
    <location>
        <begin position="139"/>
        <end position="161"/>
    </location>
</feature>
<evidence type="ECO:0000256" key="2">
    <source>
        <dbReference type="ARBA" id="ARBA00022448"/>
    </source>
</evidence>
<keyword evidence="6 7" id="KW-0472">Membrane</keyword>
<comment type="subcellular location">
    <subcellularLocation>
        <location evidence="1 7">Cell membrane</location>
        <topology evidence="1 7">Multi-pass membrane protein</topology>
    </subcellularLocation>
</comment>
<sequence>MVLRIARRAATAVLVVAALSAVCFGLLDAAPGDPAASILEARSGGRPPSPAAVAELHAEMGLDDPVHVRYARWVSDALHGDLGTSYMSGTPVTEVLGDTVPWTLLLAAAATVLSFSAALAVGLVAALTRRAWLRRGIDLILFVMGGMPGFVVALLLLYVFAASTQLMPSGGVSRPGEDVTAYGLLAHLTLPACALAFGHHFGIYVRLVESGVGRLRDAPHVQNARVRGLPRRTVVARHLMRPGLVPFTARLGVGVGTLVAGVYATEVIFSWPGMGRAAIEAARAQDYPLLVAVVLVTGLLVVAANLLAELIVAALDPRARRGGASGPAAPAKEGATVVG</sequence>
<name>A0ABW3ES51_9ACTN</name>
<dbReference type="Gene3D" id="1.10.3720.10">
    <property type="entry name" value="MetI-like"/>
    <property type="match status" value="1"/>
</dbReference>
<evidence type="ECO:0000256" key="1">
    <source>
        <dbReference type="ARBA" id="ARBA00004651"/>
    </source>
</evidence>
<dbReference type="InterPro" id="IPR035906">
    <property type="entry name" value="MetI-like_sf"/>
</dbReference>
<evidence type="ECO:0000256" key="4">
    <source>
        <dbReference type="ARBA" id="ARBA00022692"/>
    </source>
</evidence>
<feature type="chain" id="PRO_5047541057" evidence="9">
    <location>
        <begin position="30"/>
        <end position="339"/>
    </location>
</feature>
<keyword evidence="9" id="KW-0732">Signal</keyword>
<dbReference type="SUPFAM" id="SSF161098">
    <property type="entry name" value="MetI-like"/>
    <property type="match status" value="1"/>
</dbReference>